<name>A0A543PNR8_9MICO</name>
<sequence>MSQHDSTPYDSTQHDSVQHDSMQNDSVQQDSTRHDSTGQGFDTWNYREGTDLSTRQDDLAGFRVHATDGHIGKIDAATREVDASYVVVDTGPWIFGRKVLLPAGTIERVAWDEKDVYVDRTKDEIKDSPELRDEDRLDGSDTAVNDEYRGRLSDYYGERPGGPGDGARV</sequence>
<dbReference type="RefSeq" id="WP_246069942.1">
    <property type="nucleotide sequence ID" value="NZ_BAAAQC010000010.1"/>
</dbReference>
<gene>
    <name evidence="2" type="ORF">FHX52_2423</name>
</gene>
<accession>A0A543PNR8</accession>
<dbReference type="InterPro" id="IPR011033">
    <property type="entry name" value="PRC_barrel-like_sf"/>
</dbReference>
<dbReference type="Gene3D" id="3.90.50.10">
    <property type="entry name" value="Photosynthetic Reaction Center, subunit H, domain 2"/>
    <property type="match status" value="1"/>
</dbReference>
<comment type="caution">
    <text evidence="2">The sequence shown here is derived from an EMBL/GenBank/DDBJ whole genome shotgun (WGS) entry which is preliminary data.</text>
</comment>
<feature type="compositionally biased region" description="Polar residues" evidence="1">
    <location>
        <begin position="19"/>
        <end position="30"/>
    </location>
</feature>
<evidence type="ECO:0008006" key="4">
    <source>
        <dbReference type="Google" id="ProtNLM"/>
    </source>
</evidence>
<feature type="region of interest" description="Disordered" evidence="1">
    <location>
        <begin position="1"/>
        <end position="49"/>
    </location>
</feature>
<reference evidence="2 3" key="1">
    <citation type="submission" date="2019-06" db="EMBL/GenBank/DDBJ databases">
        <title>Sequencing the genomes of 1000 actinobacteria strains.</title>
        <authorList>
            <person name="Klenk H.-P."/>
        </authorList>
    </citation>
    <scope>NUCLEOTIDE SEQUENCE [LARGE SCALE GENOMIC DNA]</scope>
    <source>
        <strain evidence="2 3">DSM 21776</strain>
    </source>
</reference>
<dbReference type="GO" id="GO:0030077">
    <property type="term" value="C:plasma membrane light-harvesting complex"/>
    <property type="evidence" value="ECO:0007669"/>
    <property type="project" value="InterPro"/>
</dbReference>
<feature type="region of interest" description="Disordered" evidence="1">
    <location>
        <begin position="124"/>
        <end position="169"/>
    </location>
</feature>
<dbReference type="AlphaFoldDB" id="A0A543PNR8"/>
<protein>
    <recommendedName>
        <fullName evidence="4">PRC-barrel domain protein</fullName>
    </recommendedName>
</protein>
<evidence type="ECO:0000313" key="2">
    <source>
        <dbReference type="EMBL" id="TQN45723.1"/>
    </source>
</evidence>
<evidence type="ECO:0000313" key="3">
    <source>
        <dbReference type="Proteomes" id="UP000320085"/>
    </source>
</evidence>
<dbReference type="EMBL" id="VFQF01000002">
    <property type="protein sequence ID" value="TQN45723.1"/>
    <property type="molecule type" value="Genomic_DNA"/>
</dbReference>
<feature type="compositionally biased region" description="Gly residues" evidence="1">
    <location>
        <begin position="159"/>
        <end position="169"/>
    </location>
</feature>
<feature type="compositionally biased region" description="Polar residues" evidence="1">
    <location>
        <begin position="1"/>
        <end position="11"/>
    </location>
</feature>
<dbReference type="GO" id="GO:0019684">
    <property type="term" value="P:photosynthesis, light reaction"/>
    <property type="evidence" value="ECO:0007669"/>
    <property type="project" value="InterPro"/>
</dbReference>
<dbReference type="InterPro" id="IPR014747">
    <property type="entry name" value="Bac_photo_RC_H_C"/>
</dbReference>
<dbReference type="Proteomes" id="UP000320085">
    <property type="component" value="Unassembled WGS sequence"/>
</dbReference>
<feature type="compositionally biased region" description="Basic and acidic residues" evidence="1">
    <location>
        <begin position="124"/>
        <end position="139"/>
    </location>
</feature>
<organism evidence="2 3">
    <name type="scientific">Humibacillus xanthopallidus</name>
    <dbReference type="NCBI Taxonomy" id="412689"/>
    <lineage>
        <taxon>Bacteria</taxon>
        <taxon>Bacillati</taxon>
        <taxon>Actinomycetota</taxon>
        <taxon>Actinomycetes</taxon>
        <taxon>Micrococcales</taxon>
        <taxon>Intrasporangiaceae</taxon>
        <taxon>Humibacillus</taxon>
    </lineage>
</organism>
<evidence type="ECO:0000256" key="1">
    <source>
        <dbReference type="SAM" id="MobiDB-lite"/>
    </source>
</evidence>
<proteinExistence type="predicted"/>
<dbReference type="SUPFAM" id="SSF50346">
    <property type="entry name" value="PRC-barrel domain"/>
    <property type="match status" value="1"/>
</dbReference>